<sequence length="257" mass="26374">MKGEFIVSSRSYIDPLDALEAAFAGLLTQEAAAERGQARGKTVRLARCGATKSSKGVRPTRHRDIRGPSAGEEAVAGIASAVRSEVDRMTAHNTGINIPEGRAAGGIPGEDSHPAEADSPGEGTCAETGSEQCANPGGRGEHCMPTNHRPGAWSYAPPSSPVSDGSGNERLVVSQPSWAGQRIAAIIGRRAALSSTACPGAHETPKLRPITAPTIVAVRCVPAQSHAPASPPTSTAYLTATRTVASPSKVPGHLSIL</sequence>
<dbReference type="Proteomes" id="UP000286921">
    <property type="component" value="Unassembled WGS sequence"/>
</dbReference>
<evidence type="ECO:0000313" key="3">
    <source>
        <dbReference type="Proteomes" id="UP000286921"/>
    </source>
</evidence>
<protein>
    <submittedName>
        <fullName evidence="2">Uncharacterized protein</fullName>
    </submittedName>
</protein>
<keyword evidence="3" id="KW-1185">Reference proteome</keyword>
<proteinExistence type="predicted"/>
<gene>
    <name evidence="2" type="ORF">AAWM_02698</name>
</gene>
<name>A0A401KKJ9_ASPAW</name>
<feature type="region of interest" description="Disordered" evidence="1">
    <location>
        <begin position="49"/>
        <end position="72"/>
    </location>
</feature>
<organism evidence="2 3">
    <name type="scientific">Aspergillus awamori</name>
    <name type="common">Black koji mold</name>
    <dbReference type="NCBI Taxonomy" id="105351"/>
    <lineage>
        <taxon>Eukaryota</taxon>
        <taxon>Fungi</taxon>
        <taxon>Dikarya</taxon>
        <taxon>Ascomycota</taxon>
        <taxon>Pezizomycotina</taxon>
        <taxon>Eurotiomycetes</taxon>
        <taxon>Eurotiomycetidae</taxon>
        <taxon>Eurotiales</taxon>
        <taxon>Aspergillaceae</taxon>
        <taxon>Aspergillus</taxon>
    </lineage>
</organism>
<evidence type="ECO:0000313" key="2">
    <source>
        <dbReference type="EMBL" id="GCB19813.1"/>
    </source>
</evidence>
<reference evidence="2 3" key="1">
    <citation type="submission" date="2016-09" db="EMBL/GenBank/DDBJ databases">
        <title>Aspergillus awamori IFM 58123T.</title>
        <authorList>
            <person name="Kusuya Y."/>
            <person name="Shimizu M."/>
            <person name="Takahashi H."/>
            <person name="Yaguchi T."/>
        </authorList>
    </citation>
    <scope>NUCLEOTIDE SEQUENCE [LARGE SCALE GENOMIC DNA]</scope>
    <source>
        <strain evidence="2 3">IFM 58123</strain>
    </source>
</reference>
<evidence type="ECO:0000256" key="1">
    <source>
        <dbReference type="SAM" id="MobiDB-lite"/>
    </source>
</evidence>
<dbReference type="AlphaFoldDB" id="A0A401KKJ9"/>
<feature type="region of interest" description="Disordered" evidence="1">
    <location>
        <begin position="95"/>
        <end position="145"/>
    </location>
</feature>
<comment type="caution">
    <text evidence="2">The sequence shown here is derived from an EMBL/GenBank/DDBJ whole genome shotgun (WGS) entry which is preliminary data.</text>
</comment>
<dbReference type="EMBL" id="BDHI01000002">
    <property type="protein sequence ID" value="GCB19813.1"/>
    <property type="molecule type" value="Genomic_DNA"/>
</dbReference>
<accession>A0A401KKJ9</accession>